<accession>A0A0L0G3G9</accession>
<gene>
    <name evidence="2" type="ORF">SARC_04113</name>
</gene>
<dbReference type="InterPro" id="IPR036423">
    <property type="entry name" value="SOD-like_Cu/Zn_dom_sf"/>
</dbReference>
<evidence type="ECO:0000256" key="1">
    <source>
        <dbReference type="SAM" id="MobiDB-lite"/>
    </source>
</evidence>
<dbReference type="GO" id="GO:0046872">
    <property type="term" value="F:metal ion binding"/>
    <property type="evidence" value="ECO:0007669"/>
    <property type="project" value="InterPro"/>
</dbReference>
<organism evidence="2 3">
    <name type="scientific">Sphaeroforma arctica JP610</name>
    <dbReference type="NCBI Taxonomy" id="667725"/>
    <lineage>
        <taxon>Eukaryota</taxon>
        <taxon>Ichthyosporea</taxon>
        <taxon>Ichthyophonida</taxon>
        <taxon>Sphaeroforma</taxon>
    </lineage>
</organism>
<proteinExistence type="predicted"/>
<protein>
    <submittedName>
        <fullName evidence="2">Uncharacterized protein</fullName>
    </submittedName>
</protein>
<name>A0A0L0G3G9_9EUKA</name>
<dbReference type="GeneID" id="25904617"/>
<keyword evidence="3" id="KW-1185">Reference proteome</keyword>
<feature type="region of interest" description="Disordered" evidence="1">
    <location>
        <begin position="213"/>
        <end position="238"/>
    </location>
</feature>
<reference evidence="2 3" key="1">
    <citation type="submission" date="2011-02" db="EMBL/GenBank/DDBJ databases">
        <title>The Genome Sequence of Sphaeroforma arctica JP610.</title>
        <authorList>
            <consortium name="The Broad Institute Genome Sequencing Platform"/>
            <person name="Russ C."/>
            <person name="Cuomo C."/>
            <person name="Young S.K."/>
            <person name="Zeng Q."/>
            <person name="Gargeya S."/>
            <person name="Alvarado L."/>
            <person name="Berlin A."/>
            <person name="Chapman S.B."/>
            <person name="Chen Z."/>
            <person name="Freedman E."/>
            <person name="Gellesch M."/>
            <person name="Goldberg J."/>
            <person name="Griggs A."/>
            <person name="Gujja S."/>
            <person name="Heilman E."/>
            <person name="Heiman D."/>
            <person name="Howarth C."/>
            <person name="Mehta T."/>
            <person name="Neiman D."/>
            <person name="Pearson M."/>
            <person name="Roberts A."/>
            <person name="Saif S."/>
            <person name="Shea T."/>
            <person name="Shenoy N."/>
            <person name="Sisk P."/>
            <person name="Stolte C."/>
            <person name="Sykes S."/>
            <person name="White J."/>
            <person name="Yandava C."/>
            <person name="Burger G."/>
            <person name="Gray M.W."/>
            <person name="Holland P.W.H."/>
            <person name="King N."/>
            <person name="Lang F.B.F."/>
            <person name="Roger A.J."/>
            <person name="Ruiz-Trillo I."/>
            <person name="Haas B."/>
            <person name="Nusbaum C."/>
            <person name="Birren B."/>
        </authorList>
    </citation>
    <scope>NUCLEOTIDE SEQUENCE [LARGE SCALE GENOMIC DNA]</scope>
    <source>
        <strain evidence="2 3">JP610</strain>
    </source>
</reference>
<dbReference type="GO" id="GO:0006801">
    <property type="term" value="P:superoxide metabolic process"/>
    <property type="evidence" value="ECO:0007669"/>
    <property type="project" value="InterPro"/>
</dbReference>
<sequence length="257" mass="28149">MKLPATIAAAAIIATAQATHKLTMNVDNSAAKGTNAFKDQGASVEWAVKMQIFNADSDLYEACRDSDYINMNWHIQVGKPFGRQRVGAECGAMAGSPPVGGHYDPTFACGPATDEVEACAAIDRCVGSDDFIYTCSPDEYEKNPYACEVGDYSGKYGALKFKIDKHNKNIARVVASDVDEYGPQLELIENRAITLHCGSPRIFGGTLSTGTRKYTTTGHTGNNNKKQNKHRNSNGGKNHRYRNEYIIEYFIDKTSIK</sequence>
<evidence type="ECO:0000313" key="2">
    <source>
        <dbReference type="EMBL" id="KNC83652.1"/>
    </source>
</evidence>
<dbReference type="Proteomes" id="UP000054560">
    <property type="component" value="Unassembled WGS sequence"/>
</dbReference>
<dbReference type="OrthoDB" id="159229at2759"/>
<feature type="compositionally biased region" description="Low complexity" evidence="1">
    <location>
        <begin position="213"/>
        <end position="225"/>
    </location>
</feature>
<dbReference type="EMBL" id="KQ241818">
    <property type="protein sequence ID" value="KNC83652.1"/>
    <property type="molecule type" value="Genomic_DNA"/>
</dbReference>
<feature type="compositionally biased region" description="Basic residues" evidence="1">
    <location>
        <begin position="226"/>
        <end position="238"/>
    </location>
</feature>
<dbReference type="Gene3D" id="2.60.40.200">
    <property type="entry name" value="Superoxide dismutase, copper/zinc binding domain"/>
    <property type="match status" value="1"/>
</dbReference>
<dbReference type="AlphaFoldDB" id="A0A0L0G3G9"/>
<dbReference type="RefSeq" id="XP_014157554.1">
    <property type="nucleotide sequence ID" value="XM_014302079.1"/>
</dbReference>
<dbReference type="eggNOG" id="ENOG502SH2C">
    <property type="taxonomic scope" value="Eukaryota"/>
</dbReference>
<evidence type="ECO:0000313" key="3">
    <source>
        <dbReference type="Proteomes" id="UP000054560"/>
    </source>
</evidence>